<protein>
    <recommendedName>
        <fullName evidence="1">NadR/Ttd14 AAA domain-containing protein</fullName>
    </recommendedName>
</protein>
<evidence type="ECO:0000313" key="3">
    <source>
        <dbReference type="Proteomes" id="UP000248966"/>
    </source>
</evidence>
<name>A0A328MWQ2_9ACTN</name>
<dbReference type="Proteomes" id="UP000248966">
    <property type="component" value="Unassembled WGS sequence"/>
</dbReference>
<dbReference type="RefSeq" id="WP_112587009.1">
    <property type="nucleotide sequence ID" value="NZ_PYAA01000033.1"/>
</dbReference>
<accession>A0A328MWQ2</accession>
<sequence>MPEPRRYVLTGAPGAGKTSLIEALRHRGHVTVREAATDLIAARQAQGYAEPWHDSDFVDAVAALQHHRQVGADARQPVQFYDRSPLCALALARHLGRPIGPVLTAEVDRIMRERTYQRVVFLISPLGFIRHTAARQISYADALAFARLHREVYEEHGHQLVDVPAGPVWTRVALIEEHVSCAT</sequence>
<gene>
    <name evidence="2" type="ORF">LAH08_04895</name>
</gene>
<dbReference type="InterPro" id="IPR038727">
    <property type="entry name" value="NadR/Ttd14_AAA_dom"/>
</dbReference>
<dbReference type="Gene3D" id="3.40.50.300">
    <property type="entry name" value="P-loop containing nucleotide triphosphate hydrolases"/>
    <property type="match status" value="1"/>
</dbReference>
<comment type="caution">
    <text evidence="2">The sequence shown here is derived from an EMBL/GenBank/DDBJ whole genome shotgun (WGS) entry which is preliminary data.</text>
</comment>
<feature type="domain" description="NadR/Ttd14 AAA" evidence="1">
    <location>
        <begin position="6"/>
        <end position="170"/>
    </location>
</feature>
<dbReference type="AlphaFoldDB" id="A0A328MWQ2"/>
<dbReference type="EMBL" id="PYAA01000033">
    <property type="protein sequence ID" value="RAN96153.1"/>
    <property type="molecule type" value="Genomic_DNA"/>
</dbReference>
<dbReference type="SUPFAM" id="SSF52540">
    <property type="entry name" value="P-loop containing nucleoside triphosphate hydrolases"/>
    <property type="match status" value="1"/>
</dbReference>
<reference evidence="2 3" key="1">
    <citation type="submission" date="2018-03" db="EMBL/GenBank/DDBJ databases">
        <title>Defining the species Micromonospora saelicesensis and Micromonospora noduli under the framework of genomics.</title>
        <authorList>
            <person name="Riesco R."/>
            <person name="Trujillo M.E."/>
        </authorList>
    </citation>
    <scope>NUCLEOTIDE SEQUENCE [LARGE SCALE GENOMIC DNA]</scope>
    <source>
        <strain evidence="2 3">LAH08</strain>
    </source>
</reference>
<dbReference type="InterPro" id="IPR027417">
    <property type="entry name" value="P-loop_NTPase"/>
</dbReference>
<dbReference type="Pfam" id="PF13521">
    <property type="entry name" value="AAA_28"/>
    <property type="match status" value="1"/>
</dbReference>
<evidence type="ECO:0000313" key="2">
    <source>
        <dbReference type="EMBL" id="RAN96153.1"/>
    </source>
</evidence>
<evidence type="ECO:0000259" key="1">
    <source>
        <dbReference type="Pfam" id="PF13521"/>
    </source>
</evidence>
<proteinExistence type="predicted"/>
<organism evidence="2 3">
    <name type="scientific">Micromonospora noduli</name>
    <dbReference type="NCBI Taxonomy" id="709876"/>
    <lineage>
        <taxon>Bacteria</taxon>
        <taxon>Bacillati</taxon>
        <taxon>Actinomycetota</taxon>
        <taxon>Actinomycetes</taxon>
        <taxon>Micromonosporales</taxon>
        <taxon>Micromonosporaceae</taxon>
        <taxon>Micromonospora</taxon>
    </lineage>
</organism>